<proteinExistence type="predicted"/>
<reference evidence="2" key="1">
    <citation type="submission" date="2023-04" db="EMBL/GenBank/DDBJ databases">
        <title>Phytophthora fragariaefolia NBRC 109709.</title>
        <authorList>
            <person name="Ichikawa N."/>
            <person name="Sato H."/>
            <person name="Tonouchi N."/>
        </authorList>
    </citation>
    <scope>NUCLEOTIDE SEQUENCE</scope>
    <source>
        <strain evidence="2">NBRC 109709</strain>
    </source>
</reference>
<feature type="compositionally biased region" description="Acidic residues" evidence="1">
    <location>
        <begin position="52"/>
        <end position="69"/>
    </location>
</feature>
<dbReference type="PANTHER" id="PTHR33064:SF37">
    <property type="entry name" value="RIBONUCLEASE H"/>
    <property type="match status" value="1"/>
</dbReference>
<dbReference type="Proteomes" id="UP001165121">
    <property type="component" value="Unassembled WGS sequence"/>
</dbReference>
<sequence length="176" mass="19351">MPFGLKNASQIYQRILDNALYGFTRIPRPGSSGAKEGGSKREGSGSARPGLDEFESDEVNADPSQEESLDPIKPSVLGRRSYIDDILVTAGSWDHLCDRAEDLLDACDRWNLSISVVKCFGGKSKVEYLGRQVSSSGLEANPTDLAALTYLPFPQSLRSMQSFLGSLNYYSRFIED</sequence>
<dbReference type="Gene3D" id="3.30.70.270">
    <property type="match status" value="2"/>
</dbReference>
<dbReference type="AlphaFoldDB" id="A0A9W6XVY7"/>
<evidence type="ECO:0000256" key="1">
    <source>
        <dbReference type="SAM" id="MobiDB-lite"/>
    </source>
</evidence>
<comment type="caution">
    <text evidence="2">The sequence shown here is derived from an EMBL/GenBank/DDBJ whole genome shotgun (WGS) entry which is preliminary data.</text>
</comment>
<name>A0A9W6XVY7_9STRA</name>
<dbReference type="OrthoDB" id="125954at2759"/>
<keyword evidence="3" id="KW-1185">Reference proteome</keyword>
<dbReference type="InterPro" id="IPR043128">
    <property type="entry name" value="Rev_trsase/Diguanyl_cyclase"/>
</dbReference>
<dbReference type="InterPro" id="IPR043502">
    <property type="entry name" value="DNA/RNA_pol_sf"/>
</dbReference>
<dbReference type="SUPFAM" id="SSF56672">
    <property type="entry name" value="DNA/RNA polymerases"/>
    <property type="match status" value="1"/>
</dbReference>
<dbReference type="EMBL" id="BSXT01002302">
    <property type="protein sequence ID" value="GMF48261.1"/>
    <property type="molecule type" value="Genomic_DNA"/>
</dbReference>
<organism evidence="2 3">
    <name type="scientific">Phytophthora fragariaefolia</name>
    <dbReference type="NCBI Taxonomy" id="1490495"/>
    <lineage>
        <taxon>Eukaryota</taxon>
        <taxon>Sar</taxon>
        <taxon>Stramenopiles</taxon>
        <taxon>Oomycota</taxon>
        <taxon>Peronosporomycetes</taxon>
        <taxon>Peronosporales</taxon>
        <taxon>Peronosporaceae</taxon>
        <taxon>Phytophthora</taxon>
    </lineage>
</organism>
<dbReference type="InterPro" id="IPR051320">
    <property type="entry name" value="Viral_Replic_Matur_Polypro"/>
</dbReference>
<evidence type="ECO:0000313" key="2">
    <source>
        <dbReference type="EMBL" id="GMF48261.1"/>
    </source>
</evidence>
<evidence type="ECO:0000313" key="3">
    <source>
        <dbReference type="Proteomes" id="UP001165121"/>
    </source>
</evidence>
<feature type="region of interest" description="Disordered" evidence="1">
    <location>
        <begin position="24"/>
        <end position="72"/>
    </location>
</feature>
<dbReference type="PANTHER" id="PTHR33064">
    <property type="entry name" value="POL PROTEIN"/>
    <property type="match status" value="1"/>
</dbReference>
<protein>
    <submittedName>
        <fullName evidence="2">Unnamed protein product</fullName>
    </submittedName>
</protein>
<gene>
    <name evidence="2" type="ORF">Pfra01_001857000</name>
</gene>
<accession>A0A9W6XVY7</accession>